<accession>A0A284VRB3</accession>
<dbReference type="STRING" id="1392998.ANME2D_03323"/>
<dbReference type="GO" id="GO:0016887">
    <property type="term" value="F:ATP hydrolysis activity"/>
    <property type="evidence" value="ECO:0007669"/>
    <property type="project" value="InterPro"/>
</dbReference>
<keyword evidence="2" id="KW-0547">Nucleotide-binding</keyword>
<dbReference type="InterPro" id="IPR003593">
    <property type="entry name" value="AAA+_ATPase"/>
</dbReference>
<evidence type="ECO:0000256" key="3">
    <source>
        <dbReference type="ARBA" id="ARBA00022840"/>
    </source>
</evidence>
<dbReference type="PANTHER" id="PTHR42939:SF1">
    <property type="entry name" value="ABC TRANSPORTER ATP-BINDING PROTEIN ALBC-RELATED"/>
    <property type="match status" value="1"/>
</dbReference>
<organism evidence="5 6">
    <name type="scientific">Candidatus Methanoperedens nitratireducens</name>
    <dbReference type="NCBI Taxonomy" id="1392998"/>
    <lineage>
        <taxon>Archaea</taxon>
        <taxon>Methanobacteriati</taxon>
        <taxon>Methanobacteriota</taxon>
        <taxon>Stenosarchaea group</taxon>
        <taxon>Methanomicrobia</taxon>
        <taxon>Methanosarcinales</taxon>
        <taxon>ANME-2 cluster</taxon>
        <taxon>Candidatus Methanoperedentaceae</taxon>
        <taxon>Candidatus Methanoperedens</taxon>
    </lineage>
</organism>
<keyword evidence="1" id="KW-0813">Transport</keyword>
<keyword evidence="3" id="KW-0067">ATP-binding</keyword>
<feature type="domain" description="ABC transporter" evidence="4">
    <location>
        <begin position="38"/>
        <end position="266"/>
    </location>
</feature>
<dbReference type="EMBL" id="FZMP01000196">
    <property type="protein sequence ID" value="SNQ61749.1"/>
    <property type="molecule type" value="Genomic_DNA"/>
</dbReference>
<reference evidence="6" key="1">
    <citation type="submission" date="2017-06" db="EMBL/GenBank/DDBJ databases">
        <authorList>
            <person name="Cremers G."/>
        </authorList>
    </citation>
    <scope>NUCLEOTIDE SEQUENCE [LARGE SCALE GENOMIC DNA]</scope>
</reference>
<evidence type="ECO:0000259" key="4">
    <source>
        <dbReference type="PROSITE" id="PS50893"/>
    </source>
</evidence>
<dbReference type="CDD" id="cd03230">
    <property type="entry name" value="ABC_DR_subfamily_A"/>
    <property type="match status" value="1"/>
</dbReference>
<dbReference type="Proteomes" id="UP000218615">
    <property type="component" value="Unassembled WGS sequence"/>
</dbReference>
<dbReference type="Pfam" id="PF00005">
    <property type="entry name" value="ABC_tran"/>
    <property type="match status" value="1"/>
</dbReference>
<dbReference type="AlphaFoldDB" id="A0A284VRB3"/>
<dbReference type="InterPro" id="IPR027417">
    <property type="entry name" value="P-loop_NTPase"/>
</dbReference>
<dbReference type="PANTHER" id="PTHR42939">
    <property type="entry name" value="ABC TRANSPORTER ATP-BINDING PROTEIN ALBC-RELATED"/>
    <property type="match status" value="1"/>
</dbReference>
<dbReference type="InterPro" id="IPR003439">
    <property type="entry name" value="ABC_transporter-like_ATP-bd"/>
</dbReference>
<evidence type="ECO:0000313" key="5">
    <source>
        <dbReference type="EMBL" id="SNQ61749.1"/>
    </source>
</evidence>
<name>A0A284VRB3_9EURY</name>
<dbReference type="SMART" id="SM00382">
    <property type="entry name" value="AAA"/>
    <property type="match status" value="1"/>
</dbReference>
<gene>
    <name evidence="5" type="ORF">MNV_50008</name>
</gene>
<dbReference type="GO" id="GO:0005524">
    <property type="term" value="F:ATP binding"/>
    <property type="evidence" value="ECO:0007669"/>
    <property type="project" value="UniProtKB-KW"/>
</dbReference>
<evidence type="ECO:0000256" key="2">
    <source>
        <dbReference type="ARBA" id="ARBA00022741"/>
    </source>
</evidence>
<evidence type="ECO:0000256" key="1">
    <source>
        <dbReference type="ARBA" id="ARBA00022448"/>
    </source>
</evidence>
<dbReference type="Gene3D" id="3.40.50.300">
    <property type="entry name" value="P-loop containing nucleotide triphosphate hydrolases"/>
    <property type="match status" value="1"/>
</dbReference>
<dbReference type="InterPro" id="IPR051782">
    <property type="entry name" value="ABC_Transporter_VariousFunc"/>
</dbReference>
<protein>
    <submittedName>
        <fullName evidence="5">ABC transporter, ATPase subunit</fullName>
    </submittedName>
</protein>
<dbReference type="PROSITE" id="PS50893">
    <property type="entry name" value="ABC_TRANSPORTER_2"/>
    <property type="match status" value="1"/>
</dbReference>
<keyword evidence="6" id="KW-1185">Reference proteome</keyword>
<proteinExistence type="predicted"/>
<sequence>MPPWLSPAKRLIRNQQIEGSNPSGGFLNKQKAGELHIISIENLSKAFGTNIVLRSINLKIEQGEFLTIFGPNGAGKTTLIKIISTLVSPTAGRVTIDGIDIKENPIDIRKKIGVISHETYLYHELTAAENLRFFGRMYDTKNIESRIDELIKQVGLGYRKNDRVRTFSRGMKQRLSIARALIHDPPILLLDEPYTGLDQHASATFDRILSGTNAHDKTRVLISHDIERGIAMCDRAIILTNGNIAHEMSKTEIHDLVQCRAIYEKHVVERA</sequence>
<dbReference type="SUPFAM" id="SSF52540">
    <property type="entry name" value="P-loop containing nucleoside triphosphate hydrolases"/>
    <property type="match status" value="1"/>
</dbReference>
<evidence type="ECO:0000313" key="6">
    <source>
        <dbReference type="Proteomes" id="UP000218615"/>
    </source>
</evidence>